<accession>A0ABR2I987</accession>
<reference evidence="1 2" key="1">
    <citation type="journal article" date="2024" name="IMA Fungus">
        <title>Apiospora arundinis, a panoply of carbohydrate-active enzymes and secondary metabolites.</title>
        <authorList>
            <person name="Sorensen T."/>
            <person name="Petersen C."/>
            <person name="Muurmann A.T."/>
            <person name="Christiansen J.V."/>
            <person name="Brundto M.L."/>
            <person name="Overgaard C.K."/>
            <person name="Boysen A.T."/>
            <person name="Wollenberg R.D."/>
            <person name="Larsen T.O."/>
            <person name="Sorensen J.L."/>
            <person name="Nielsen K.L."/>
            <person name="Sondergaard T.E."/>
        </authorList>
    </citation>
    <scope>NUCLEOTIDE SEQUENCE [LARGE SCALE GENOMIC DNA]</scope>
    <source>
        <strain evidence="1 2">AAU 773</strain>
    </source>
</reference>
<proteinExistence type="predicted"/>
<organism evidence="1 2">
    <name type="scientific">Apiospora arundinis</name>
    <dbReference type="NCBI Taxonomy" id="335852"/>
    <lineage>
        <taxon>Eukaryota</taxon>
        <taxon>Fungi</taxon>
        <taxon>Dikarya</taxon>
        <taxon>Ascomycota</taxon>
        <taxon>Pezizomycotina</taxon>
        <taxon>Sordariomycetes</taxon>
        <taxon>Xylariomycetidae</taxon>
        <taxon>Amphisphaeriales</taxon>
        <taxon>Apiosporaceae</taxon>
        <taxon>Apiospora</taxon>
    </lineage>
</organism>
<protein>
    <submittedName>
        <fullName evidence="1">Uncharacterized protein</fullName>
    </submittedName>
</protein>
<dbReference type="EMBL" id="JAPCWZ010000006">
    <property type="protein sequence ID" value="KAK8859554.1"/>
    <property type="molecule type" value="Genomic_DNA"/>
</dbReference>
<dbReference type="Proteomes" id="UP001390339">
    <property type="component" value="Unassembled WGS sequence"/>
</dbReference>
<sequence length="216" mass="23453">MISIINPSTYFLPTPQVTSRPVHSFSSSRPKTLIHSFKHSFKMLFKPLTLLAVALGVTATPFERPSVSDKAIYAYGKNINGLAIVRVKDGAYLANLTTVATNTFQNVTFSCISPSNTLTASSKAQNGSTEVSTNLFGFNKETRLAEFTQADDAAAVTSGYLFFGNMLFLDMDHKMAAKWVARPVEVDGQSLFEVGWNLTDAGAVPIQLNTKAPMNS</sequence>
<evidence type="ECO:0000313" key="2">
    <source>
        <dbReference type="Proteomes" id="UP001390339"/>
    </source>
</evidence>
<keyword evidence="2" id="KW-1185">Reference proteome</keyword>
<evidence type="ECO:0000313" key="1">
    <source>
        <dbReference type="EMBL" id="KAK8859554.1"/>
    </source>
</evidence>
<gene>
    <name evidence="1" type="ORF">PGQ11_010288</name>
</gene>
<comment type="caution">
    <text evidence="1">The sequence shown here is derived from an EMBL/GenBank/DDBJ whole genome shotgun (WGS) entry which is preliminary data.</text>
</comment>
<name>A0ABR2I987_9PEZI</name>